<sequence length="656" mass="73244">MLQGHISHSHLLQIHAQIFRVLAHQDNLVATRLIGHYPSRLALRVFDQLLTPNIFPFNAIIRVLGEESLCSCAFFVFKALLQRSLSPNDFTFSFLLKACFRSNDAKYVKQAHTHVVKLGFVSDSFICNGLLVAYAMGFKDMISGRKVFDEMPDRAMVRCWTSLIAGSAQSGQTEEVLRLFFMMVKENLRPENDTIVSVLSACSKLEAVEIEKWVMILSEFINDDDTGSFGRDSVNTVLAYLYGKWGKVEKCKERFDEIVGIGKRSVLPWNVIISAYVQNGCSFEALSLFRVMIEDLNLRPNHVTMVSVLSACAQVGDLDLGKWIHGYVKSEGCKAIVESNTFLATALIDMYSKCGNLGKAKDVFEQMVSKDVVSFNAMIMGLAINGEGEEALRLFSKMQELSLRPNSGTFLGVLCACSHSGLLDTGRQMFLDMIPHFSVPPELEHYACYVDLLARVGLLEEAFEVVASMPFVPNNFVWGALLQGCRLHSRLELAQDVSQKLVKVDPENSAGYVMFSNALASDQQWGEVSGLRWLMREKGVRKHPGCSWISVNRVVHEFLAGSLSHPQIDSIYHTLNGLVKEMKVFASYHNTQLDALLHTENKVTNQLVFSPKNKLSVFWSGNPTAITIAAGQVLSPDPITEETNLDIKLMRAEPEL</sequence>
<gene>
    <name evidence="3" type="primary">PCMP-H33_14</name>
    <name evidence="3" type="ORF">CK203_116522</name>
</gene>
<dbReference type="PANTHER" id="PTHR47926">
    <property type="entry name" value="PENTATRICOPEPTIDE REPEAT-CONTAINING PROTEIN"/>
    <property type="match status" value="1"/>
</dbReference>
<dbReference type="Pfam" id="PF20431">
    <property type="entry name" value="E_motif"/>
    <property type="match status" value="1"/>
</dbReference>
<dbReference type="GO" id="GO:0009451">
    <property type="term" value="P:RNA modification"/>
    <property type="evidence" value="ECO:0007669"/>
    <property type="project" value="InterPro"/>
</dbReference>
<dbReference type="InterPro" id="IPR002885">
    <property type="entry name" value="PPR_rpt"/>
</dbReference>
<dbReference type="Proteomes" id="UP000288805">
    <property type="component" value="Unassembled WGS sequence"/>
</dbReference>
<dbReference type="InterPro" id="IPR046960">
    <property type="entry name" value="PPR_At4g14850-like_plant"/>
</dbReference>
<comment type="caution">
    <text evidence="3">The sequence shown here is derived from an EMBL/GenBank/DDBJ whole genome shotgun (WGS) entry which is preliminary data.</text>
</comment>
<dbReference type="Pfam" id="PF13041">
    <property type="entry name" value="PPR_2"/>
    <property type="match status" value="1"/>
</dbReference>
<name>A0A438EPL7_VITVI</name>
<dbReference type="NCBIfam" id="TIGR00756">
    <property type="entry name" value="PPR"/>
    <property type="match status" value="4"/>
</dbReference>
<dbReference type="FunFam" id="1.25.40.10:FF:000184">
    <property type="entry name" value="Pentatricopeptide repeat-containing protein, chloroplastic"/>
    <property type="match status" value="1"/>
</dbReference>
<dbReference type="InterPro" id="IPR046848">
    <property type="entry name" value="E_motif"/>
</dbReference>
<dbReference type="SUPFAM" id="SSF48452">
    <property type="entry name" value="TPR-like"/>
    <property type="match status" value="1"/>
</dbReference>
<dbReference type="FunFam" id="1.25.40.10:FF:001306">
    <property type="entry name" value="Pentatricopeptide repeat-containing protein At1g28690, mitochondrial"/>
    <property type="match status" value="1"/>
</dbReference>
<feature type="repeat" description="PPR" evidence="2">
    <location>
        <begin position="156"/>
        <end position="190"/>
    </location>
</feature>
<keyword evidence="1" id="KW-0677">Repeat</keyword>
<protein>
    <submittedName>
        <fullName evidence="3">Pentatricopeptide repeat-containing protein, chloroplastic</fullName>
    </submittedName>
</protein>
<evidence type="ECO:0000313" key="4">
    <source>
        <dbReference type="Proteomes" id="UP000288805"/>
    </source>
</evidence>
<dbReference type="Pfam" id="PF01535">
    <property type="entry name" value="PPR"/>
    <property type="match status" value="2"/>
</dbReference>
<evidence type="ECO:0000256" key="1">
    <source>
        <dbReference type="ARBA" id="ARBA00022737"/>
    </source>
</evidence>
<reference evidence="3 4" key="1">
    <citation type="journal article" date="2018" name="PLoS Genet.">
        <title>Population sequencing reveals clonal diversity and ancestral inbreeding in the grapevine cultivar Chardonnay.</title>
        <authorList>
            <person name="Roach M.J."/>
            <person name="Johnson D.L."/>
            <person name="Bohlmann J."/>
            <person name="van Vuuren H.J."/>
            <person name="Jones S.J."/>
            <person name="Pretorius I.S."/>
            <person name="Schmidt S.A."/>
            <person name="Borneman A.R."/>
        </authorList>
    </citation>
    <scope>NUCLEOTIDE SEQUENCE [LARGE SCALE GENOMIC DNA]</scope>
    <source>
        <strain evidence="4">cv. Chardonnay</strain>
        <tissue evidence="3">Leaf</tissue>
    </source>
</reference>
<dbReference type="PROSITE" id="PS51375">
    <property type="entry name" value="PPR"/>
    <property type="match status" value="3"/>
</dbReference>
<dbReference type="InterPro" id="IPR011990">
    <property type="entry name" value="TPR-like_helical_dom_sf"/>
</dbReference>
<dbReference type="PANTHER" id="PTHR47926:SF436">
    <property type="entry name" value="PENTATRICOPEPTIDE REPEAT-CONTAINING PROTEIN ELI1, CHLOROPLASTIC-LIKE ISOFORM X2"/>
    <property type="match status" value="1"/>
</dbReference>
<evidence type="ECO:0000313" key="3">
    <source>
        <dbReference type="EMBL" id="RVW49558.1"/>
    </source>
</evidence>
<accession>A0A438EPL7</accession>
<dbReference type="Gene3D" id="1.25.40.10">
    <property type="entry name" value="Tetratricopeptide repeat domain"/>
    <property type="match status" value="4"/>
</dbReference>
<evidence type="ECO:0000256" key="2">
    <source>
        <dbReference type="PROSITE-ProRule" id="PRU00708"/>
    </source>
</evidence>
<feature type="repeat" description="PPR" evidence="2">
    <location>
        <begin position="371"/>
        <end position="405"/>
    </location>
</feature>
<feature type="repeat" description="PPR" evidence="2">
    <location>
        <begin position="340"/>
        <end position="370"/>
    </location>
</feature>
<dbReference type="OrthoDB" id="1865464at2759"/>
<dbReference type="FunFam" id="1.25.40.10:FF:002162">
    <property type="entry name" value="Putative pentatricopeptide repeat-containing protein, mitochondrial"/>
    <property type="match status" value="1"/>
</dbReference>
<dbReference type="AlphaFoldDB" id="A0A438EPL7"/>
<dbReference type="EMBL" id="QGNW01001222">
    <property type="protein sequence ID" value="RVW49558.1"/>
    <property type="molecule type" value="Genomic_DNA"/>
</dbReference>
<organism evidence="3 4">
    <name type="scientific">Vitis vinifera</name>
    <name type="common">Grape</name>
    <dbReference type="NCBI Taxonomy" id="29760"/>
    <lineage>
        <taxon>Eukaryota</taxon>
        <taxon>Viridiplantae</taxon>
        <taxon>Streptophyta</taxon>
        <taxon>Embryophyta</taxon>
        <taxon>Tracheophyta</taxon>
        <taxon>Spermatophyta</taxon>
        <taxon>Magnoliopsida</taxon>
        <taxon>eudicotyledons</taxon>
        <taxon>Gunneridae</taxon>
        <taxon>Pentapetalae</taxon>
        <taxon>rosids</taxon>
        <taxon>Vitales</taxon>
        <taxon>Vitaceae</taxon>
        <taxon>Viteae</taxon>
        <taxon>Vitis</taxon>
    </lineage>
</organism>
<proteinExistence type="predicted"/>
<dbReference type="GO" id="GO:0003723">
    <property type="term" value="F:RNA binding"/>
    <property type="evidence" value="ECO:0007669"/>
    <property type="project" value="InterPro"/>
</dbReference>